<dbReference type="InterPro" id="IPR036894">
    <property type="entry name" value="YbaB-like_sf"/>
</dbReference>
<evidence type="ECO:0000313" key="3">
    <source>
        <dbReference type="Proteomes" id="UP000234198"/>
    </source>
</evidence>
<accession>A0A2I1I263</accession>
<comment type="caution">
    <text evidence="2">The sequence shown here is derived from an EMBL/GenBank/DDBJ whole genome shotgun (WGS) entry which is preliminary data.</text>
</comment>
<name>A0A2I1I263_9ACTO</name>
<evidence type="ECO:0000313" key="2">
    <source>
        <dbReference type="EMBL" id="PKY65225.1"/>
    </source>
</evidence>
<dbReference type="Pfam" id="PF02575">
    <property type="entry name" value="YbaB_DNA_bd"/>
    <property type="match status" value="1"/>
</dbReference>
<dbReference type="GO" id="GO:0003677">
    <property type="term" value="F:DNA binding"/>
    <property type="evidence" value="ECO:0007669"/>
    <property type="project" value="UniProtKB-KW"/>
</dbReference>
<dbReference type="RefSeq" id="WP_007587899.1">
    <property type="nucleotide sequence ID" value="NZ_PKKM01000002.1"/>
</dbReference>
<keyword evidence="1" id="KW-0175">Coiled coil</keyword>
<protein>
    <submittedName>
        <fullName evidence="2">DNA-binding protein</fullName>
    </submittedName>
</protein>
<evidence type="ECO:0000256" key="1">
    <source>
        <dbReference type="SAM" id="Coils"/>
    </source>
</evidence>
<dbReference type="AlphaFoldDB" id="A0A2I1I263"/>
<dbReference type="Gene3D" id="3.30.1310.10">
    <property type="entry name" value="Nucleoid-associated protein YbaB-like domain"/>
    <property type="match status" value="1"/>
</dbReference>
<dbReference type="InterPro" id="IPR004401">
    <property type="entry name" value="YbaB/EbfC"/>
</dbReference>
<reference evidence="2 3" key="1">
    <citation type="submission" date="2017-12" db="EMBL/GenBank/DDBJ databases">
        <title>Phylogenetic diversity of female urinary microbiome.</title>
        <authorList>
            <person name="Thomas-White K."/>
            <person name="Wolfe A.J."/>
        </authorList>
    </citation>
    <scope>NUCLEOTIDE SEQUENCE [LARGE SCALE GENOMIC DNA]</scope>
    <source>
        <strain evidence="2 3">UMB0018</strain>
    </source>
</reference>
<feature type="coiled-coil region" evidence="1">
    <location>
        <begin position="13"/>
        <end position="40"/>
    </location>
</feature>
<gene>
    <name evidence="2" type="ORF">CYJ22_01695</name>
</gene>
<keyword evidence="2" id="KW-0238">DNA-binding</keyword>
<dbReference type="EMBL" id="PKKM01000002">
    <property type="protein sequence ID" value="PKY65225.1"/>
    <property type="molecule type" value="Genomic_DNA"/>
</dbReference>
<proteinExistence type="predicted"/>
<dbReference type="SUPFAM" id="SSF82607">
    <property type="entry name" value="YbaB-like"/>
    <property type="match status" value="1"/>
</dbReference>
<dbReference type="Proteomes" id="UP000234198">
    <property type="component" value="Unassembled WGS sequence"/>
</dbReference>
<organism evidence="2 3">
    <name type="scientific">Schaalia odontolytica</name>
    <dbReference type="NCBI Taxonomy" id="1660"/>
    <lineage>
        <taxon>Bacteria</taxon>
        <taxon>Bacillati</taxon>
        <taxon>Actinomycetota</taxon>
        <taxon>Actinomycetes</taxon>
        <taxon>Actinomycetales</taxon>
        <taxon>Actinomycetaceae</taxon>
        <taxon>Schaalia</taxon>
    </lineage>
</organism>
<sequence>MVDVMGQTPEEFEQMLKDQIAAAEKKANAIKELVERLTSARVSGMDSNQDVEVEVNSDGRMTKISIDDNGMRGSARELEQAIMEAYADAGRNMATFVREHVAQDFKDEGGAIEAYAATVEPVLNSLGR</sequence>